<evidence type="ECO:0000313" key="3">
    <source>
        <dbReference type="EMBL" id="MBW76353.1"/>
    </source>
</evidence>
<feature type="region of interest" description="Disordered" evidence="1">
    <location>
        <begin position="59"/>
        <end position="87"/>
    </location>
</feature>
<sequence length="87" mass="9374">MTTVTTMVGVVVTLFSLPPLCSHNPLSRSVLRGCVGLSLSLCLCVCMSDGGTFTEHTGSINKTTGLPLHPTNQPMLSAKRTKRTKWR</sequence>
<name>A0A2M4DFP4_ANODA</name>
<keyword evidence="2" id="KW-0732">Signal</keyword>
<evidence type="ECO:0000256" key="1">
    <source>
        <dbReference type="SAM" id="MobiDB-lite"/>
    </source>
</evidence>
<feature type="signal peptide" evidence="2">
    <location>
        <begin position="1"/>
        <end position="22"/>
    </location>
</feature>
<feature type="compositionally biased region" description="Polar residues" evidence="1">
    <location>
        <begin position="59"/>
        <end position="75"/>
    </location>
</feature>
<dbReference type="EMBL" id="GGFL01012175">
    <property type="protein sequence ID" value="MBW76353.1"/>
    <property type="molecule type" value="Transcribed_RNA"/>
</dbReference>
<evidence type="ECO:0000256" key="2">
    <source>
        <dbReference type="SAM" id="SignalP"/>
    </source>
</evidence>
<accession>A0A2M4DFP4</accession>
<feature type="chain" id="PRO_5014921642" evidence="2">
    <location>
        <begin position="23"/>
        <end position="87"/>
    </location>
</feature>
<proteinExistence type="predicted"/>
<reference evidence="3" key="1">
    <citation type="submission" date="2018-01" db="EMBL/GenBank/DDBJ databases">
        <title>An insight into the sialome of Amazonian anophelines.</title>
        <authorList>
            <person name="Ribeiro J.M."/>
            <person name="Scarpassa V."/>
            <person name="Calvo E."/>
        </authorList>
    </citation>
    <scope>NUCLEOTIDE SEQUENCE</scope>
</reference>
<dbReference type="AlphaFoldDB" id="A0A2M4DFP4"/>
<organism evidence="3">
    <name type="scientific">Anopheles darlingi</name>
    <name type="common">Mosquito</name>
    <dbReference type="NCBI Taxonomy" id="43151"/>
    <lineage>
        <taxon>Eukaryota</taxon>
        <taxon>Metazoa</taxon>
        <taxon>Ecdysozoa</taxon>
        <taxon>Arthropoda</taxon>
        <taxon>Hexapoda</taxon>
        <taxon>Insecta</taxon>
        <taxon>Pterygota</taxon>
        <taxon>Neoptera</taxon>
        <taxon>Endopterygota</taxon>
        <taxon>Diptera</taxon>
        <taxon>Nematocera</taxon>
        <taxon>Culicoidea</taxon>
        <taxon>Culicidae</taxon>
        <taxon>Anophelinae</taxon>
        <taxon>Anopheles</taxon>
    </lineage>
</organism>
<protein>
    <submittedName>
        <fullName evidence="3">Putative secreted protein</fullName>
    </submittedName>
</protein>